<dbReference type="GO" id="GO:0008236">
    <property type="term" value="F:serine-type peptidase activity"/>
    <property type="evidence" value="ECO:0007669"/>
    <property type="project" value="InterPro"/>
</dbReference>
<evidence type="ECO:0000259" key="2">
    <source>
        <dbReference type="Pfam" id="PF00326"/>
    </source>
</evidence>
<dbReference type="PANTHER" id="PTHR43358">
    <property type="entry name" value="ALPHA/BETA-HYDROLASE"/>
    <property type="match status" value="1"/>
</dbReference>
<sequence length="330" mass="36834">MFRWTNVRYRRPSLKSFLWGSLGGSAGVLAVIIGVGLYIVETLTRPKRLATFALYTFSPFELGIPAEDVTFPSLNNGHQVNGWYVPYPEATTTIVVSPGYRGSRSDVLGLCAMLWKAGHNVLVFEYYGHGTVVGQPVTLGYREINDFMGAVAYAKQRSPEARLGVVGYSMGAAVSIMGTARSPEIEALVADSAFATHRRVVEFAVRRTLHLPFVIFDWVTDLILWLRAGYRFNQVEPLRDIARVAPRPIMIIHGMKDSVVDPHDAPLLYKAAGEPKEIWLVQDAEHCGAYFADRAEYMRRVNAFFDRYLRQQAPVNQNTDEGPLSLSEAS</sequence>
<dbReference type="Gene3D" id="3.40.50.1820">
    <property type="entry name" value="alpha/beta hydrolase"/>
    <property type="match status" value="1"/>
</dbReference>
<dbReference type="InterPro" id="IPR029058">
    <property type="entry name" value="AB_hydrolase_fold"/>
</dbReference>
<dbReference type="Pfam" id="PF00326">
    <property type="entry name" value="Peptidase_S9"/>
    <property type="match status" value="1"/>
</dbReference>
<keyword evidence="3" id="KW-0378">Hydrolase</keyword>
<evidence type="ECO:0000256" key="1">
    <source>
        <dbReference type="SAM" id="Phobius"/>
    </source>
</evidence>
<dbReference type="RefSeq" id="WP_126627845.1">
    <property type="nucleotide sequence ID" value="NZ_BIFT01000001.1"/>
</dbReference>
<accession>A0A402B822</accession>
<organism evidence="3 4">
    <name type="scientific">Dictyobacter alpinus</name>
    <dbReference type="NCBI Taxonomy" id="2014873"/>
    <lineage>
        <taxon>Bacteria</taxon>
        <taxon>Bacillati</taxon>
        <taxon>Chloroflexota</taxon>
        <taxon>Ktedonobacteria</taxon>
        <taxon>Ktedonobacterales</taxon>
        <taxon>Dictyobacteraceae</taxon>
        <taxon>Dictyobacter</taxon>
    </lineage>
</organism>
<dbReference type="SUPFAM" id="SSF53474">
    <property type="entry name" value="alpha/beta-Hydrolases"/>
    <property type="match status" value="1"/>
</dbReference>
<name>A0A402B822_9CHLR</name>
<comment type="caution">
    <text evidence="3">The sequence shown here is derived from an EMBL/GenBank/DDBJ whole genome shotgun (WGS) entry which is preliminary data.</text>
</comment>
<protein>
    <submittedName>
        <fullName evidence="3">Alpha/beta hydrolase</fullName>
    </submittedName>
</protein>
<evidence type="ECO:0000313" key="4">
    <source>
        <dbReference type="Proteomes" id="UP000287171"/>
    </source>
</evidence>
<dbReference type="OrthoDB" id="9776685at2"/>
<dbReference type="AlphaFoldDB" id="A0A402B822"/>
<dbReference type="GO" id="GO:0006508">
    <property type="term" value="P:proteolysis"/>
    <property type="evidence" value="ECO:0007669"/>
    <property type="project" value="InterPro"/>
</dbReference>
<evidence type="ECO:0000313" key="3">
    <source>
        <dbReference type="EMBL" id="GCE27505.1"/>
    </source>
</evidence>
<feature type="transmembrane region" description="Helical" evidence="1">
    <location>
        <begin position="17"/>
        <end position="40"/>
    </location>
</feature>
<reference evidence="4" key="1">
    <citation type="submission" date="2018-12" db="EMBL/GenBank/DDBJ databases">
        <title>Tengunoibacter tsumagoiensis gen. nov., sp. nov., Dictyobacter kobayashii sp. nov., D. alpinus sp. nov., and D. joshuensis sp. nov. and description of Dictyobacteraceae fam. nov. within the order Ktedonobacterales isolated from Tengu-no-mugimeshi.</title>
        <authorList>
            <person name="Wang C.M."/>
            <person name="Zheng Y."/>
            <person name="Sakai Y."/>
            <person name="Toyoda A."/>
            <person name="Minakuchi Y."/>
            <person name="Abe K."/>
            <person name="Yokota A."/>
            <person name="Yabe S."/>
        </authorList>
    </citation>
    <scope>NUCLEOTIDE SEQUENCE [LARGE SCALE GENOMIC DNA]</scope>
    <source>
        <strain evidence="4">Uno16</strain>
    </source>
</reference>
<proteinExistence type="predicted"/>
<dbReference type="InterPro" id="IPR052920">
    <property type="entry name" value="DNA-binding_regulatory"/>
</dbReference>
<keyword evidence="4" id="KW-1185">Reference proteome</keyword>
<dbReference type="InterPro" id="IPR001375">
    <property type="entry name" value="Peptidase_S9_cat"/>
</dbReference>
<keyword evidence="1" id="KW-0812">Transmembrane</keyword>
<keyword evidence="1" id="KW-0472">Membrane</keyword>
<feature type="domain" description="Peptidase S9 prolyl oligopeptidase catalytic" evidence="2">
    <location>
        <begin position="139"/>
        <end position="310"/>
    </location>
</feature>
<dbReference type="Proteomes" id="UP000287171">
    <property type="component" value="Unassembled WGS sequence"/>
</dbReference>
<gene>
    <name evidence="3" type="ORF">KDA_29890</name>
</gene>
<keyword evidence="1" id="KW-1133">Transmembrane helix</keyword>
<dbReference type="EMBL" id="BIFT01000001">
    <property type="protein sequence ID" value="GCE27505.1"/>
    <property type="molecule type" value="Genomic_DNA"/>
</dbReference>
<dbReference type="PANTHER" id="PTHR43358:SF4">
    <property type="entry name" value="ALPHA_BETA HYDROLASE FOLD-1 DOMAIN-CONTAINING PROTEIN"/>
    <property type="match status" value="1"/>
</dbReference>